<name>A0A3J5UWU9_SALER</name>
<dbReference type="Gene3D" id="1.20.1440.280">
    <property type="match status" value="1"/>
</dbReference>
<gene>
    <name evidence="1" type="ORF">CBX34_14460</name>
    <name evidence="2" type="ORF">ED173_21335</name>
    <name evidence="3" type="ORF">EEM47_14745</name>
</gene>
<organism evidence="2">
    <name type="scientific">Salmonella enterica</name>
    <name type="common">Salmonella choleraesuis</name>
    <dbReference type="NCBI Taxonomy" id="28901"/>
    <lineage>
        <taxon>Bacteria</taxon>
        <taxon>Pseudomonadati</taxon>
        <taxon>Pseudomonadota</taxon>
        <taxon>Gammaproteobacteria</taxon>
        <taxon>Enterobacterales</taxon>
        <taxon>Enterobacteriaceae</taxon>
        <taxon>Salmonella</taxon>
    </lineage>
</organism>
<accession>A0A3J5UWU9</accession>
<dbReference type="GO" id="GO:0042742">
    <property type="term" value="P:defense response to bacterium"/>
    <property type="evidence" value="ECO:0007669"/>
    <property type="project" value="InterPro"/>
</dbReference>
<dbReference type="InterPro" id="IPR028056">
    <property type="entry name" value="Colicin_M"/>
</dbReference>
<evidence type="ECO:0000313" key="2">
    <source>
        <dbReference type="EMBL" id="MFX65387.1"/>
    </source>
</evidence>
<dbReference type="Proteomes" id="UP000885364">
    <property type="component" value="Unassembled WGS sequence"/>
</dbReference>
<sequence>MTDTITVVAPVPPSGSALAGNYSASTMSAGNRISSGPTFLQFAYPYYQSPQLAVNCAKWILDFVESHDMKNANNQQIFSENVGQFCFADKNLVDYPTMKVLDAFGGDRKFIYSQDQISRLSGDVTTPITAWAHFLWGDGAARTVNLTDVGLRIQPNQISPVMDLVKGGAVGTFPVNAKFTRDTMLDGIIPASYLGNITLQTTGTLTINSLGAWSYDGVVKAYNDTYDANPSTHRGLLGEYSTSVLRHFSGTPYEIQMPGMIPVKGNGMR</sequence>
<dbReference type="EMBL" id="ROVY01000047">
    <property type="protein sequence ID" value="MHI23088.1"/>
    <property type="molecule type" value="Genomic_DNA"/>
</dbReference>
<dbReference type="Pfam" id="PF14859">
    <property type="entry name" value="Colicin_M"/>
    <property type="match status" value="1"/>
</dbReference>
<dbReference type="EMBL" id="RNGN01000126">
    <property type="protein sequence ID" value="MFX65387.1"/>
    <property type="molecule type" value="Genomic_DNA"/>
</dbReference>
<dbReference type="AlphaFoldDB" id="A0A3J5UWU9"/>
<protein>
    <submittedName>
        <fullName evidence="2">Lipid II-degrading bacteriocin</fullName>
    </submittedName>
</protein>
<comment type="caution">
    <text evidence="2">The sequence shown here is derived from an EMBL/GenBank/DDBJ whole genome shotgun (WGS) entry which is preliminary data.</text>
</comment>
<dbReference type="Proteomes" id="UP000885417">
    <property type="component" value="Unassembled WGS sequence"/>
</dbReference>
<evidence type="ECO:0000313" key="1">
    <source>
        <dbReference type="EMBL" id="EBS6848856.1"/>
    </source>
</evidence>
<dbReference type="Gene3D" id="3.30.450.400">
    <property type="entry name" value="Colicin M, catalytic domain"/>
    <property type="match status" value="1"/>
</dbReference>
<reference evidence="2" key="1">
    <citation type="submission" date="2018-10" db="EMBL/GenBank/DDBJ databases">
        <authorList>
            <consortium name="PulseNet: The National Subtyping Network for Foodborne Disease Surveillance"/>
            <person name="Tarr C.L."/>
            <person name="Trees E."/>
            <person name="Katz L.S."/>
            <person name="Carleton-Romer H.A."/>
            <person name="Stroika S."/>
            <person name="Kucerova Z."/>
            <person name="Roache K.F."/>
            <person name="Sabol A.L."/>
            <person name="Besser J."/>
            <person name="Gerner-Smidt P."/>
        </authorList>
    </citation>
    <scope>NUCLEOTIDE SEQUENCE [LARGE SCALE GENOMIC DNA]</scope>
    <source>
        <strain evidence="1">08-0470</strain>
        <strain evidence="2">PNUSAS059279</strain>
        <strain evidence="3">PNUSAS059688</strain>
    </source>
</reference>
<evidence type="ECO:0000313" key="3">
    <source>
        <dbReference type="EMBL" id="MHI23088.1"/>
    </source>
</evidence>
<dbReference type="EMBL" id="AAGWGZ010000009">
    <property type="protein sequence ID" value="EBS6848856.1"/>
    <property type="molecule type" value="Genomic_DNA"/>
</dbReference>
<proteinExistence type="predicted"/>